<dbReference type="InterPro" id="IPR015075">
    <property type="entry name" value="AtaL"/>
</dbReference>
<accession>A0A9P4NJ32</accession>
<protein>
    <submittedName>
        <fullName evidence="1">DUF1857-domain-containing protein</fullName>
    </submittedName>
</protein>
<keyword evidence="2" id="KW-1185">Reference proteome</keyword>
<reference evidence="1" key="1">
    <citation type="journal article" date="2020" name="Stud. Mycol.">
        <title>101 Dothideomycetes genomes: a test case for predicting lifestyles and emergence of pathogens.</title>
        <authorList>
            <person name="Haridas S."/>
            <person name="Albert R."/>
            <person name="Binder M."/>
            <person name="Bloem J."/>
            <person name="Labutti K."/>
            <person name="Salamov A."/>
            <person name="Andreopoulos B."/>
            <person name="Baker S."/>
            <person name="Barry K."/>
            <person name="Bills G."/>
            <person name="Bluhm B."/>
            <person name="Cannon C."/>
            <person name="Castanera R."/>
            <person name="Culley D."/>
            <person name="Daum C."/>
            <person name="Ezra D."/>
            <person name="Gonzalez J."/>
            <person name="Henrissat B."/>
            <person name="Kuo A."/>
            <person name="Liang C."/>
            <person name="Lipzen A."/>
            <person name="Lutzoni F."/>
            <person name="Magnuson J."/>
            <person name="Mondo S."/>
            <person name="Nolan M."/>
            <person name="Ohm R."/>
            <person name="Pangilinan J."/>
            <person name="Park H.-J."/>
            <person name="Ramirez L."/>
            <person name="Alfaro M."/>
            <person name="Sun H."/>
            <person name="Tritt A."/>
            <person name="Yoshinaga Y."/>
            <person name="Zwiers L.-H."/>
            <person name="Turgeon B."/>
            <person name="Goodwin S."/>
            <person name="Spatafora J."/>
            <person name="Crous P."/>
            <person name="Grigoriev I."/>
        </authorList>
    </citation>
    <scope>NUCLEOTIDE SEQUENCE</scope>
    <source>
        <strain evidence="1">CBS 130266</strain>
    </source>
</reference>
<organism evidence="1 2">
    <name type="scientific">Tothia fuscella</name>
    <dbReference type="NCBI Taxonomy" id="1048955"/>
    <lineage>
        <taxon>Eukaryota</taxon>
        <taxon>Fungi</taxon>
        <taxon>Dikarya</taxon>
        <taxon>Ascomycota</taxon>
        <taxon>Pezizomycotina</taxon>
        <taxon>Dothideomycetes</taxon>
        <taxon>Pleosporomycetidae</taxon>
        <taxon>Venturiales</taxon>
        <taxon>Cylindrosympodiaceae</taxon>
        <taxon>Tothia</taxon>
    </lineage>
</organism>
<comment type="caution">
    <text evidence="1">The sequence shown here is derived from an EMBL/GenBank/DDBJ whole genome shotgun (WGS) entry which is preliminary data.</text>
</comment>
<dbReference type="SUPFAM" id="SSF55961">
    <property type="entry name" value="Bet v1-like"/>
    <property type="match status" value="1"/>
</dbReference>
<dbReference type="Proteomes" id="UP000800235">
    <property type="component" value="Unassembled WGS sequence"/>
</dbReference>
<dbReference type="CDD" id="cd08863">
    <property type="entry name" value="SRPBCC_DUF1857"/>
    <property type="match status" value="1"/>
</dbReference>
<proteinExistence type="predicted"/>
<dbReference type="Pfam" id="PF08982">
    <property type="entry name" value="AtaL"/>
    <property type="match status" value="1"/>
</dbReference>
<dbReference type="InterPro" id="IPR023393">
    <property type="entry name" value="START-like_dom_sf"/>
</dbReference>
<gene>
    <name evidence="1" type="ORF">EJ08DRAFT_652578</name>
</gene>
<dbReference type="EMBL" id="MU007078">
    <property type="protein sequence ID" value="KAF2423696.1"/>
    <property type="molecule type" value="Genomic_DNA"/>
</dbReference>
<evidence type="ECO:0000313" key="2">
    <source>
        <dbReference type="Proteomes" id="UP000800235"/>
    </source>
</evidence>
<dbReference type="AlphaFoldDB" id="A0A9P4NJ32"/>
<evidence type="ECO:0000313" key="1">
    <source>
        <dbReference type="EMBL" id="KAF2423696.1"/>
    </source>
</evidence>
<sequence>MAPLNLTNAYTAPINPAGATPILKRETVFAGLKLKVRDATAFVPVIIHCEVVKEEGDVVTREIRFAEGKGPPGLVKEVCVECEPTKVDFKQPDGSTISNIISDGPIGDPTDLYLSYSFEWIHEGVEAGSEEAKKLQEDHRKTAKMAVDKTIETIRKLVNDGKI</sequence>
<name>A0A9P4NJ32_9PEZI</name>
<dbReference type="OrthoDB" id="2320332at2759"/>
<dbReference type="Gene3D" id="3.30.530.20">
    <property type="match status" value="1"/>
</dbReference>